<evidence type="ECO:0000256" key="12">
    <source>
        <dbReference type="ARBA" id="ARBA00023137"/>
    </source>
</evidence>
<feature type="domain" description="Tyrosine-protein kinase G-rich" evidence="18">
    <location>
        <begin position="365"/>
        <end position="445"/>
    </location>
</feature>
<evidence type="ECO:0000313" key="20">
    <source>
        <dbReference type="Proteomes" id="UP001224622"/>
    </source>
</evidence>
<evidence type="ECO:0000256" key="8">
    <source>
        <dbReference type="ARBA" id="ARBA00022777"/>
    </source>
</evidence>
<comment type="subcellular location">
    <subcellularLocation>
        <location evidence="1">Cell inner membrane</location>
        <topology evidence="1">Multi-pass membrane protein</topology>
    </subcellularLocation>
</comment>
<dbReference type="Pfam" id="PF13807">
    <property type="entry name" value="GNVR"/>
    <property type="match status" value="1"/>
</dbReference>
<dbReference type="NCBIfam" id="NF008568">
    <property type="entry name" value="PRK11519.1"/>
    <property type="match status" value="1"/>
</dbReference>
<feature type="coiled-coil region" evidence="14">
    <location>
        <begin position="339"/>
        <end position="366"/>
    </location>
</feature>
<name>A0AAJ1YFS2_SERFO</name>
<evidence type="ECO:0000256" key="13">
    <source>
        <dbReference type="ARBA" id="ARBA00053015"/>
    </source>
</evidence>
<dbReference type="NCBIfam" id="TIGR01007">
    <property type="entry name" value="eps_fam"/>
    <property type="match status" value="1"/>
</dbReference>
<proteinExistence type="inferred from homology"/>
<feature type="coiled-coil region" evidence="14">
    <location>
        <begin position="253"/>
        <end position="287"/>
    </location>
</feature>
<keyword evidence="6 15" id="KW-0812">Transmembrane</keyword>
<feature type="domain" description="AAA" evidence="17">
    <location>
        <begin position="536"/>
        <end position="648"/>
    </location>
</feature>
<keyword evidence="11 15" id="KW-0472">Membrane</keyword>
<accession>A0AAJ1YFS2</accession>
<feature type="transmembrane region" description="Helical" evidence="15">
    <location>
        <begin position="30"/>
        <end position="49"/>
    </location>
</feature>
<keyword evidence="14" id="KW-0175">Coiled coil</keyword>
<keyword evidence="5" id="KW-0808">Transferase</keyword>
<dbReference type="InterPro" id="IPR032807">
    <property type="entry name" value="GNVR"/>
</dbReference>
<evidence type="ECO:0000256" key="7">
    <source>
        <dbReference type="ARBA" id="ARBA00022741"/>
    </source>
</evidence>
<dbReference type="InterPro" id="IPR003856">
    <property type="entry name" value="LPS_length_determ_N"/>
</dbReference>
<evidence type="ECO:0000259" key="18">
    <source>
        <dbReference type="Pfam" id="PF13807"/>
    </source>
</evidence>
<keyword evidence="3" id="KW-1003">Cell membrane</keyword>
<evidence type="ECO:0000256" key="1">
    <source>
        <dbReference type="ARBA" id="ARBA00004429"/>
    </source>
</evidence>
<dbReference type="Pfam" id="PF13614">
    <property type="entry name" value="AAA_31"/>
    <property type="match status" value="1"/>
</dbReference>
<evidence type="ECO:0000256" key="6">
    <source>
        <dbReference type="ARBA" id="ARBA00022692"/>
    </source>
</evidence>
<dbReference type="PANTHER" id="PTHR32309">
    <property type="entry name" value="TYROSINE-PROTEIN KINASE"/>
    <property type="match status" value="1"/>
</dbReference>
<evidence type="ECO:0000259" key="17">
    <source>
        <dbReference type="Pfam" id="PF13614"/>
    </source>
</evidence>
<evidence type="ECO:0000259" key="16">
    <source>
        <dbReference type="Pfam" id="PF02706"/>
    </source>
</evidence>
<dbReference type="Pfam" id="PF02706">
    <property type="entry name" value="Wzz"/>
    <property type="match status" value="1"/>
</dbReference>
<evidence type="ECO:0000256" key="11">
    <source>
        <dbReference type="ARBA" id="ARBA00023136"/>
    </source>
</evidence>
<dbReference type="GO" id="GO:0005524">
    <property type="term" value="F:ATP binding"/>
    <property type="evidence" value="ECO:0007669"/>
    <property type="project" value="UniProtKB-KW"/>
</dbReference>
<gene>
    <name evidence="19" type="primary">wzc</name>
    <name evidence="19" type="ORF">RDT67_23420</name>
</gene>
<dbReference type="InterPro" id="IPR050445">
    <property type="entry name" value="Bact_polysacc_biosynth/exp"/>
</dbReference>
<comment type="similarity">
    <text evidence="2">Belongs to the etk/wzc family.</text>
</comment>
<dbReference type="PANTHER" id="PTHR32309:SF32">
    <property type="entry name" value="TYROSINE-PROTEIN KINASE ETK-RELATED"/>
    <property type="match status" value="1"/>
</dbReference>
<dbReference type="InterPro" id="IPR005702">
    <property type="entry name" value="Wzc-like_C"/>
</dbReference>
<keyword evidence="12" id="KW-0829">Tyrosine-protein kinase</keyword>
<dbReference type="EMBL" id="JAVIGA010000035">
    <property type="protein sequence ID" value="MDQ9129373.1"/>
    <property type="molecule type" value="Genomic_DNA"/>
</dbReference>
<dbReference type="Pfam" id="PF23607">
    <property type="entry name" value="WZC_N"/>
    <property type="match status" value="1"/>
</dbReference>
<organism evidence="19 20">
    <name type="scientific">Serratia fonticola</name>
    <dbReference type="NCBI Taxonomy" id="47917"/>
    <lineage>
        <taxon>Bacteria</taxon>
        <taxon>Pseudomonadati</taxon>
        <taxon>Pseudomonadota</taxon>
        <taxon>Gammaproteobacteria</taxon>
        <taxon>Enterobacterales</taxon>
        <taxon>Yersiniaceae</taxon>
        <taxon>Serratia</taxon>
    </lineage>
</organism>
<evidence type="ECO:0000256" key="9">
    <source>
        <dbReference type="ARBA" id="ARBA00022840"/>
    </source>
</evidence>
<evidence type="ECO:0000256" key="14">
    <source>
        <dbReference type="SAM" id="Coils"/>
    </source>
</evidence>
<dbReference type="Proteomes" id="UP001224622">
    <property type="component" value="Unassembled WGS sequence"/>
</dbReference>
<evidence type="ECO:0000256" key="4">
    <source>
        <dbReference type="ARBA" id="ARBA00022519"/>
    </source>
</evidence>
<keyword evidence="10 15" id="KW-1133">Transmembrane helix</keyword>
<dbReference type="Gene3D" id="3.40.50.300">
    <property type="entry name" value="P-loop containing nucleotide triphosphate hydrolases"/>
    <property type="match status" value="1"/>
</dbReference>
<keyword evidence="9" id="KW-0067">ATP-binding</keyword>
<dbReference type="InterPro" id="IPR027417">
    <property type="entry name" value="P-loop_NTPase"/>
</dbReference>
<dbReference type="FunFam" id="3.40.50.300:FF:000527">
    <property type="entry name" value="Tyrosine-protein kinase etk"/>
    <property type="match status" value="1"/>
</dbReference>
<dbReference type="GO" id="GO:0004713">
    <property type="term" value="F:protein tyrosine kinase activity"/>
    <property type="evidence" value="ECO:0007669"/>
    <property type="project" value="UniProtKB-KW"/>
</dbReference>
<evidence type="ECO:0000256" key="10">
    <source>
        <dbReference type="ARBA" id="ARBA00022989"/>
    </source>
</evidence>
<dbReference type="SUPFAM" id="SSF52540">
    <property type="entry name" value="P-loop containing nucleoside triphosphate hydrolases"/>
    <property type="match status" value="1"/>
</dbReference>
<evidence type="ECO:0000256" key="2">
    <source>
        <dbReference type="ARBA" id="ARBA00008883"/>
    </source>
</evidence>
<keyword evidence="4" id="KW-0997">Cell inner membrane</keyword>
<dbReference type="GO" id="GO:0005886">
    <property type="term" value="C:plasma membrane"/>
    <property type="evidence" value="ECO:0007669"/>
    <property type="project" value="UniProtKB-SubCell"/>
</dbReference>
<dbReference type="RefSeq" id="WP_309048379.1">
    <property type="nucleotide sequence ID" value="NZ_JAVIGA010000035.1"/>
</dbReference>
<comment type="catalytic activity">
    <reaction evidence="13">
        <text>L-tyrosyl-[protein] + ATP = O-phospho-L-tyrosyl-[protein] + ADP + H(+)</text>
        <dbReference type="Rhea" id="RHEA:10596"/>
        <dbReference type="Rhea" id="RHEA-COMP:10136"/>
        <dbReference type="Rhea" id="RHEA-COMP:20101"/>
        <dbReference type="ChEBI" id="CHEBI:15378"/>
        <dbReference type="ChEBI" id="CHEBI:30616"/>
        <dbReference type="ChEBI" id="CHEBI:46858"/>
        <dbReference type="ChEBI" id="CHEBI:61978"/>
        <dbReference type="ChEBI" id="CHEBI:456216"/>
    </reaction>
</comment>
<protein>
    <submittedName>
        <fullName evidence="19">Tyrosine-protein kinase Wzc</fullName>
    </submittedName>
</protein>
<evidence type="ECO:0000256" key="3">
    <source>
        <dbReference type="ARBA" id="ARBA00022475"/>
    </source>
</evidence>
<evidence type="ECO:0000313" key="19">
    <source>
        <dbReference type="EMBL" id="MDQ9129373.1"/>
    </source>
</evidence>
<keyword evidence="7" id="KW-0547">Nucleotide-binding</keyword>
<comment type="caution">
    <text evidence="19">The sequence shown here is derived from an EMBL/GenBank/DDBJ whole genome shotgun (WGS) entry which is preliminary data.</text>
</comment>
<feature type="domain" description="Polysaccharide chain length determinant N-terminal" evidence="16">
    <location>
        <begin position="14"/>
        <end position="105"/>
    </location>
</feature>
<dbReference type="InterPro" id="IPR025669">
    <property type="entry name" value="AAA_dom"/>
</dbReference>
<keyword evidence="8 19" id="KW-0418">Kinase</keyword>
<dbReference type="GO" id="GO:0042802">
    <property type="term" value="F:identical protein binding"/>
    <property type="evidence" value="ECO:0007669"/>
    <property type="project" value="UniProtKB-ARBA"/>
</dbReference>
<reference evidence="19" key="1">
    <citation type="submission" date="2023-08" db="EMBL/GenBank/DDBJ databases">
        <title>The Comparative Genomic Analysis of Yersiniaceae from Polar Regions.</title>
        <authorList>
            <person name="Goncharov A."/>
            <person name="Aslanov B."/>
            <person name="Kolodzhieva V."/>
            <person name="Azarov D."/>
            <person name="Mochov A."/>
            <person name="Lebedeva E."/>
        </authorList>
    </citation>
    <scope>NUCLEOTIDE SEQUENCE</scope>
    <source>
        <strain evidence="19">Vf</strain>
    </source>
</reference>
<evidence type="ECO:0000256" key="15">
    <source>
        <dbReference type="SAM" id="Phobius"/>
    </source>
</evidence>
<sequence>MLSKIQISNNEANDSIDIGRLVGGILDNRWFILAMIALFAAIGSLYAIIASPVYRADALVQVEQSSGSNLLNNLSEMLPNSQPQSGPEIEIIKSRMVLGKAVQDLDLDTIIERKYFPIFGKGIARLQGDRKPALAVSRFNVPANLLGEQLKLVVVDKENYQLFVNSDMAIDGKVGQLLKDSDLTLLVSEMVAPAGTEFTIRKIPELYAINGLLSKLNVDIKGKDTGIIALSFEDQNPESARKVLDSIINHYLLQNVERKSAEAEKSLDFLKEQLPKVRSALNESEESLNQFRQSNESVDLSLEAKAVLDSVVSLDTQLNELTFKEAEISKLYTKEHPSYRTLMEKRQTLQDEKDNLNKRIEKLPKTQQEILRLTRDVESDQAVYMQLLGKQQELNITKASTVGNVRIIDSAVVQPEPVKPQKFAIIIASIFMGIVLSVGGVALKTIFRNGIESPEQLEELGINVYAAIPLSVWQRKKDVAYKRNSNKNSDSNDLLAIGNPTDIALEAIRSLRTSLHFAMLEAKNNVLMIAGASPNIGKSFVSINLAAVIAQSGQRVLIIDGDMRKGYLHKLVGVDINDGLSEILSGVVSIEKAIMSTSIQGLDFISRGSIPPNPSELLMHTRMEGLLTWASEHYDLILVDTPPILAVTDAAIIGRNVGTSLMVARFEINTPKEIEVSIRRFTQNGIDIRGVILNAVVKKASNKYGNYGYYQYSYENDNNDSDKKIKS</sequence>
<dbReference type="AlphaFoldDB" id="A0AAJ1YFS2"/>
<dbReference type="CDD" id="cd05387">
    <property type="entry name" value="BY-kinase"/>
    <property type="match status" value="1"/>
</dbReference>
<evidence type="ECO:0000256" key="5">
    <source>
        <dbReference type="ARBA" id="ARBA00022679"/>
    </source>
</evidence>